<dbReference type="PANTHER" id="PTHR46696:SF6">
    <property type="entry name" value="P450, PUTATIVE (EUROFUNG)-RELATED"/>
    <property type="match status" value="1"/>
</dbReference>
<gene>
    <name evidence="3" type="ORF">GGR17_001335</name>
</gene>
<dbReference type="Pfam" id="PF00067">
    <property type="entry name" value="p450"/>
    <property type="match status" value="1"/>
</dbReference>
<proteinExistence type="inferred from homology"/>
<dbReference type="PRINTS" id="PR00359">
    <property type="entry name" value="BP450"/>
</dbReference>
<dbReference type="EMBL" id="JACIEQ010000001">
    <property type="protein sequence ID" value="MBB4021544.1"/>
    <property type="molecule type" value="Genomic_DNA"/>
</dbReference>
<dbReference type="SUPFAM" id="SSF48264">
    <property type="entry name" value="Cytochrome P450"/>
    <property type="match status" value="1"/>
</dbReference>
<dbReference type="PRINTS" id="PR00385">
    <property type="entry name" value="P450"/>
</dbReference>
<dbReference type="Gene3D" id="1.10.630.10">
    <property type="entry name" value="Cytochrome P450"/>
    <property type="match status" value="1"/>
</dbReference>
<dbReference type="SUPFAM" id="SSF55718">
    <property type="entry name" value="SCP-like"/>
    <property type="match status" value="1"/>
</dbReference>
<dbReference type="Proteomes" id="UP000585681">
    <property type="component" value="Unassembled WGS sequence"/>
</dbReference>
<comment type="caution">
    <text evidence="3">The sequence shown here is derived from an EMBL/GenBank/DDBJ whole genome shotgun (WGS) entry which is preliminary data.</text>
</comment>
<evidence type="ECO:0000313" key="3">
    <source>
        <dbReference type="EMBL" id="MBB4021544.1"/>
    </source>
</evidence>
<dbReference type="GO" id="GO:0020037">
    <property type="term" value="F:heme binding"/>
    <property type="evidence" value="ECO:0007669"/>
    <property type="project" value="InterPro"/>
</dbReference>
<comment type="similarity">
    <text evidence="1">Belongs to the cytochrome P450 family.</text>
</comment>
<dbReference type="AlphaFoldDB" id="A0A840C6N0"/>
<protein>
    <submittedName>
        <fullName evidence="3">Cytochrome P450</fullName>
    </submittedName>
</protein>
<dbReference type="Gene3D" id="3.30.1050.10">
    <property type="entry name" value="SCP2 sterol-binding domain"/>
    <property type="match status" value="1"/>
</dbReference>
<evidence type="ECO:0000259" key="2">
    <source>
        <dbReference type="Pfam" id="PF02036"/>
    </source>
</evidence>
<dbReference type="RefSeq" id="WP_082386482.1">
    <property type="nucleotide sequence ID" value="NZ_JACIEQ010000001.1"/>
</dbReference>
<dbReference type="Pfam" id="PF02036">
    <property type="entry name" value="SCP2"/>
    <property type="match status" value="1"/>
</dbReference>
<sequence>MSDTAGVIADTPAHVPEHLVREDYPFIMGAQTSRNPFSTMVPALHEGPGLIYSTNFYPGFQPAWVPRRLETLQALYMDTDHFSSEAFSPFPTLIGETWNLVPVEIDPPAHAVYRTLLNPLFTPGRMRKLEDKVRDAAREAIAAFKDSGECEFMGHFAFQFPIVVFLDLMGLPHDRMAQFMEWEFMLLHSLDIEEVAKGTRLVVDYLRAEIEDRRAKPTDDLISFAVTATIEGRKLNDDELIGLCFNLFIGGLDTVSTNIAWQIRHLAEHPQDQRRLREDPTLIPAAVEEMYRRYAAVTTFRTCVKQTELDGVTIMPGDKIAMPTTLANTDPGAWDRPFDVDFDRTPRHITFAYGIHRCIGAPLARRESVIAIEELLAAVPEFRIAEGEELITELGPILQPKNLPLVWGDRRTRLTAATAKPQDVAAAQLQGERIGSSIEDVLAFLAAKLSTMEPFGKVIEMRLDDHQIFLDGTVNPPALAGSDEKNADVSVRAGLKNFVAILNKEMSPQMAMIKGKIKVRGDIMSVMALTKLL</sequence>
<dbReference type="InterPro" id="IPR002397">
    <property type="entry name" value="Cyt_P450_B"/>
</dbReference>
<dbReference type="GO" id="GO:0004497">
    <property type="term" value="F:monooxygenase activity"/>
    <property type="evidence" value="ECO:0007669"/>
    <property type="project" value="InterPro"/>
</dbReference>
<reference evidence="3" key="1">
    <citation type="submission" date="2020-08" db="EMBL/GenBank/DDBJ databases">
        <title>Genomic Encyclopedia of Type Strains, Phase IV (KMG-IV): sequencing the most valuable type-strain genomes for metagenomic binning, comparative biology and taxonomic classification.</title>
        <authorList>
            <person name="Goeker M."/>
        </authorList>
    </citation>
    <scope>NUCLEOTIDE SEQUENCE [LARGE SCALE GENOMIC DNA]</scope>
    <source>
        <strain evidence="3">DSM 105040</strain>
    </source>
</reference>
<evidence type="ECO:0000313" key="4">
    <source>
        <dbReference type="Proteomes" id="UP000585681"/>
    </source>
</evidence>
<dbReference type="InterPro" id="IPR001128">
    <property type="entry name" value="Cyt_P450"/>
</dbReference>
<accession>A0A840C6N0</accession>
<organism evidence="3 4">
    <name type="scientific">Actibacterium naphthalenivorans</name>
    <dbReference type="NCBI Taxonomy" id="1614693"/>
    <lineage>
        <taxon>Bacteria</taxon>
        <taxon>Pseudomonadati</taxon>
        <taxon>Pseudomonadota</taxon>
        <taxon>Alphaproteobacteria</taxon>
        <taxon>Rhodobacterales</taxon>
        <taxon>Roseobacteraceae</taxon>
        <taxon>Actibacterium</taxon>
    </lineage>
</organism>
<dbReference type="PANTHER" id="PTHR46696">
    <property type="entry name" value="P450, PUTATIVE (EUROFUNG)-RELATED"/>
    <property type="match status" value="1"/>
</dbReference>
<dbReference type="CDD" id="cd11035">
    <property type="entry name" value="P450cam-like"/>
    <property type="match status" value="1"/>
</dbReference>
<dbReference type="InterPro" id="IPR003033">
    <property type="entry name" value="SCP2_sterol-bd_dom"/>
</dbReference>
<feature type="domain" description="SCP2" evidence="2">
    <location>
        <begin position="452"/>
        <end position="533"/>
    </location>
</feature>
<dbReference type="GO" id="GO:0016705">
    <property type="term" value="F:oxidoreductase activity, acting on paired donors, with incorporation or reduction of molecular oxygen"/>
    <property type="evidence" value="ECO:0007669"/>
    <property type="project" value="InterPro"/>
</dbReference>
<dbReference type="InterPro" id="IPR036396">
    <property type="entry name" value="Cyt_P450_sf"/>
</dbReference>
<keyword evidence="4" id="KW-1185">Reference proteome</keyword>
<dbReference type="GO" id="GO:0005506">
    <property type="term" value="F:iron ion binding"/>
    <property type="evidence" value="ECO:0007669"/>
    <property type="project" value="InterPro"/>
</dbReference>
<evidence type="ECO:0000256" key="1">
    <source>
        <dbReference type="ARBA" id="ARBA00010617"/>
    </source>
</evidence>
<dbReference type="InterPro" id="IPR036527">
    <property type="entry name" value="SCP2_sterol-bd_dom_sf"/>
</dbReference>
<name>A0A840C6N0_9RHOB</name>